<dbReference type="PANTHER" id="PTHR46865:SF2">
    <property type="entry name" value="MONOOXYGENASE"/>
    <property type="match status" value="1"/>
</dbReference>
<dbReference type="AlphaFoldDB" id="A0A3E0HQP8"/>
<dbReference type="Proteomes" id="UP000256269">
    <property type="component" value="Unassembled WGS sequence"/>
</dbReference>
<proteinExistence type="predicted"/>
<dbReference type="PRINTS" id="PR00420">
    <property type="entry name" value="RNGMNOXGNASE"/>
</dbReference>
<evidence type="ECO:0000313" key="3">
    <source>
        <dbReference type="Proteomes" id="UP000256269"/>
    </source>
</evidence>
<comment type="caution">
    <text evidence="2">The sequence shown here is derived from an EMBL/GenBank/DDBJ whole genome shotgun (WGS) entry which is preliminary data.</text>
</comment>
<dbReference type="RefSeq" id="WP_170217583.1">
    <property type="nucleotide sequence ID" value="NZ_CP144375.1"/>
</dbReference>
<dbReference type="SUPFAM" id="SSF51905">
    <property type="entry name" value="FAD/NAD(P)-binding domain"/>
    <property type="match status" value="1"/>
</dbReference>
<reference evidence="2 3" key="1">
    <citation type="submission" date="2018-08" db="EMBL/GenBank/DDBJ databases">
        <title>Genomic Encyclopedia of Archaeal and Bacterial Type Strains, Phase II (KMG-II): from individual species to whole genera.</title>
        <authorList>
            <person name="Goeker M."/>
        </authorList>
    </citation>
    <scope>NUCLEOTIDE SEQUENCE [LARGE SCALE GENOMIC DNA]</scope>
    <source>
        <strain evidence="2 3">DSM 45791</strain>
    </source>
</reference>
<evidence type="ECO:0000313" key="2">
    <source>
        <dbReference type="EMBL" id="REH48566.1"/>
    </source>
</evidence>
<dbReference type="Gene3D" id="3.30.9.10">
    <property type="entry name" value="D-Amino Acid Oxidase, subunit A, domain 2"/>
    <property type="match status" value="1"/>
</dbReference>
<dbReference type="InterPro" id="IPR002938">
    <property type="entry name" value="FAD-bd"/>
</dbReference>
<dbReference type="Gene3D" id="3.50.50.60">
    <property type="entry name" value="FAD/NAD(P)-binding domain"/>
    <property type="match status" value="1"/>
</dbReference>
<dbReference type="PANTHER" id="PTHR46865">
    <property type="entry name" value="OXIDOREDUCTASE-RELATED"/>
    <property type="match status" value="1"/>
</dbReference>
<accession>A0A3E0HQP8</accession>
<organism evidence="2 3">
    <name type="scientific">Kutzneria buriramensis</name>
    <dbReference type="NCBI Taxonomy" id="1045776"/>
    <lineage>
        <taxon>Bacteria</taxon>
        <taxon>Bacillati</taxon>
        <taxon>Actinomycetota</taxon>
        <taxon>Actinomycetes</taxon>
        <taxon>Pseudonocardiales</taxon>
        <taxon>Pseudonocardiaceae</taxon>
        <taxon>Kutzneria</taxon>
    </lineage>
</organism>
<evidence type="ECO:0000259" key="1">
    <source>
        <dbReference type="Pfam" id="PF01494"/>
    </source>
</evidence>
<dbReference type="InterPro" id="IPR051704">
    <property type="entry name" value="FAD_aromatic-hydroxylase"/>
</dbReference>
<dbReference type="InterPro" id="IPR036188">
    <property type="entry name" value="FAD/NAD-bd_sf"/>
</dbReference>
<name>A0A3E0HQP8_9PSEU</name>
<dbReference type="GO" id="GO:0071949">
    <property type="term" value="F:FAD binding"/>
    <property type="evidence" value="ECO:0007669"/>
    <property type="project" value="InterPro"/>
</dbReference>
<dbReference type="Pfam" id="PF01494">
    <property type="entry name" value="FAD_binding_3"/>
    <property type="match status" value="1"/>
</dbReference>
<feature type="domain" description="FAD-binding" evidence="1">
    <location>
        <begin position="2"/>
        <end position="314"/>
    </location>
</feature>
<keyword evidence="3" id="KW-1185">Reference proteome</keyword>
<protein>
    <submittedName>
        <fullName evidence="2">2-polyprenyl-6-methoxyphenol hydroxylase-like FAD-dependent oxidoreductase</fullName>
    </submittedName>
</protein>
<sequence length="391" mass="42535">MTKILVSGASIAGPTVAYWLNHYGFDVTVVEQAAALRQGGSAVDFRGEQTEILRKMGVLPAIEALSTQMGDVTIVDRDGKFEARVPSAVMSGEVEIPRGDLSRVLYEHTKDKVEYVFGDRITSLTEHAGGVDVTFAKGAPRTFDLVIGADGSHSGVRSLAFGPEQDFATDLGYYVAYFTVPNHLGLDHSGLMYSEPNIGVMVTSHLDQDEMGVAMYFASEPLTYDRRDIAQQKRILIEKFRDAGWELPTILEGLADTDTLFFDSLTQIRLDKWSKGRVVLVGDAAWAGGPGSGGTGLGMIGGYVLAGELATKSSHEAAFAAYEEVIRPTAKMGQNQAKRSGGFFAPETERAIRNRKYVYRVLNTKPMTGLLTWLVNRSADSLTLPDYTRAA</sequence>
<dbReference type="EMBL" id="QUNO01000005">
    <property type="protein sequence ID" value="REH48566.1"/>
    <property type="molecule type" value="Genomic_DNA"/>
</dbReference>
<gene>
    <name evidence="2" type="ORF">BCF44_105425</name>
</gene>